<feature type="compositionally biased region" description="Basic and acidic residues" evidence="1">
    <location>
        <begin position="324"/>
        <end position="338"/>
    </location>
</feature>
<reference evidence="2" key="1">
    <citation type="submission" date="2020-06" db="EMBL/GenBank/DDBJ databases">
        <title>Draft genome of Bugula neritina, a colonial animal packing powerful symbionts and potential medicines.</title>
        <authorList>
            <person name="Rayko M."/>
        </authorList>
    </citation>
    <scope>NUCLEOTIDE SEQUENCE [LARGE SCALE GENOMIC DNA]</scope>
    <source>
        <strain evidence="2">Kwan_BN1</strain>
    </source>
</reference>
<evidence type="ECO:0000256" key="1">
    <source>
        <dbReference type="SAM" id="MobiDB-lite"/>
    </source>
</evidence>
<accession>A0A7J7KG00</accession>
<gene>
    <name evidence="2" type="ORF">EB796_004098</name>
</gene>
<organism evidence="2 3">
    <name type="scientific">Bugula neritina</name>
    <name type="common">Brown bryozoan</name>
    <name type="synonym">Sertularia neritina</name>
    <dbReference type="NCBI Taxonomy" id="10212"/>
    <lineage>
        <taxon>Eukaryota</taxon>
        <taxon>Metazoa</taxon>
        <taxon>Spiralia</taxon>
        <taxon>Lophotrochozoa</taxon>
        <taxon>Bryozoa</taxon>
        <taxon>Gymnolaemata</taxon>
        <taxon>Cheilostomatida</taxon>
        <taxon>Flustrina</taxon>
        <taxon>Buguloidea</taxon>
        <taxon>Bugulidae</taxon>
        <taxon>Bugula</taxon>
    </lineage>
</organism>
<comment type="caution">
    <text evidence="2">The sequence shown here is derived from an EMBL/GenBank/DDBJ whole genome shotgun (WGS) entry which is preliminary data.</text>
</comment>
<dbReference type="Proteomes" id="UP000593567">
    <property type="component" value="Unassembled WGS sequence"/>
</dbReference>
<dbReference type="OrthoDB" id="239701at2759"/>
<protein>
    <submittedName>
        <fullName evidence="2">HERC2</fullName>
    </submittedName>
</protein>
<evidence type="ECO:0000313" key="3">
    <source>
        <dbReference type="Proteomes" id="UP000593567"/>
    </source>
</evidence>
<keyword evidence="3" id="KW-1185">Reference proteome</keyword>
<evidence type="ECO:0000313" key="2">
    <source>
        <dbReference type="EMBL" id="KAF6037592.1"/>
    </source>
</evidence>
<dbReference type="AlphaFoldDB" id="A0A7J7KG00"/>
<proteinExistence type="predicted"/>
<sequence length="378" mass="41436">MLLDDLDTASLTNQSPVHLILKLRLLQTILMNWLPYQTPPSSLSNNISPKIVVDRLYSLIGRLAMSCDLDPSLVSKEGLYARKVSSVPVTASYTSTLLEQVKELMCALHGLPLWAPYINAHIVTNLTLLNRRLSSDMDETLVDSTLTPDQGQVSVRKWYADCVTSLILLSPALQKIRLGGSVKYSDDGVGTVCRVEDLQILPGSVICVSKFPQLYEQLLDVWAGLIGSVITSATAECNREMNGSDRLLMNSIKLHIMRAVQHVFSDRQRLRALLLRLSHSVCVPSVPLTPTLSSPPQKDEIQGDDTIVSTALSVRVDDSQSIEIKPDDASDGDSEGKQKLASGDTSACFADTEMSQEPVATNQTLLQQLLITAHSHFL</sequence>
<feature type="region of interest" description="Disordered" evidence="1">
    <location>
        <begin position="320"/>
        <end position="344"/>
    </location>
</feature>
<dbReference type="EMBL" id="VXIV02000543">
    <property type="protein sequence ID" value="KAF6037592.1"/>
    <property type="molecule type" value="Genomic_DNA"/>
</dbReference>
<name>A0A7J7KG00_BUGNE</name>